<comment type="caution">
    <text evidence="1">The sequence shown here is derived from an EMBL/GenBank/DDBJ whole genome shotgun (WGS) entry which is preliminary data.</text>
</comment>
<name>A0A5A7N2A8_9PROT</name>
<organism evidence="1 2">
    <name type="scientific">Iodidimonas gelatinilytica</name>
    <dbReference type="NCBI Taxonomy" id="1236966"/>
    <lineage>
        <taxon>Bacteria</taxon>
        <taxon>Pseudomonadati</taxon>
        <taxon>Pseudomonadota</taxon>
        <taxon>Alphaproteobacteria</taxon>
        <taxon>Iodidimonadales</taxon>
        <taxon>Iodidimonadaceae</taxon>
        <taxon>Iodidimonas</taxon>
    </lineage>
</organism>
<keyword evidence="2" id="KW-1185">Reference proteome</keyword>
<dbReference type="EMBL" id="BKCM01000013">
    <property type="protein sequence ID" value="GER01815.1"/>
    <property type="molecule type" value="Genomic_DNA"/>
</dbReference>
<reference evidence="1 2" key="1">
    <citation type="submission" date="2019-09" db="EMBL/GenBank/DDBJ databases">
        <title>NBRP : Genome information of microbial organism related human and environment.</title>
        <authorList>
            <person name="Hattori M."/>
            <person name="Oshima K."/>
            <person name="Inaba H."/>
            <person name="Suda W."/>
            <person name="Sakamoto M."/>
            <person name="Iino T."/>
            <person name="Kitahara M."/>
            <person name="Oshida Y."/>
            <person name="Iida T."/>
            <person name="Kudo T."/>
            <person name="Itoh T."/>
            <person name="Ohkuma M."/>
        </authorList>
    </citation>
    <scope>NUCLEOTIDE SEQUENCE [LARGE SCALE GENOMIC DNA]</scope>
    <source>
        <strain evidence="1 2">Mie-1</strain>
    </source>
</reference>
<proteinExistence type="predicted"/>
<gene>
    <name evidence="1" type="ORF">JCM17845_24380</name>
</gene>
<dbReference type="AlphaFoldDB" id="A0A5A7N2A8"/>
<sequence>MIRLINSAQFLGPGMHMHKTLVRYRHIEAMITMGRHLPQTRADHQQQIRSFMRLTSAGLAPIPICPA</sequence>
<protein>
    <submittedName>
        <fullName evidence="1">Uncharacterized protein</fullName>
    </submittedName>
</protein>
<accession>A0A5A7N2A8</accession>
<evidence type="ECO:0000313" key="2">
    <source>
        <dbReference type="Proteomes" id="UP000325187"/>
    </source>
</evidence>
<dbReference type="Proteomes" id="UP000325187">
    <property type="component" value="Unassembled WGS sequence"/>
</dbReference>
<evidence type="ECO:0000313" key="1">
    <source>
        <dbReference type="EMBL" id="GER01815.1"/>
    </source>
</evidence>